<dbReference type="InParanoid" id="A0A6P5M5Y0"/>
<dbReference type="GeneID" id="110222782"/>
<accession>A0A6P5M5Y0</accession>
<dbReference type="RefSeq" id="XP_020863621.1">
    <property type="nucleotide sequence ID" value="XM_021007962.1"/>
</dbReference>
<name>A0A6P5M5Y0_PHACI</name>
<proteinExistence type="predicted"/>
<evidence type="ECO:0000313" key="2">
    <source>
        <dbReference type="RefSeq" id="XP_020863621.1"/>
    </source>
</evidence>
<organism evidence="1 2">
    <name type="scientific">Phascolarctos cinereus</name>
    <name type="common">Koala</name>
    <dbReference type="NCBI Taxonomy" id="38626"/>
    <lineage>
        <taxon>Eukaryota</taxon>
        <taxon>Metazoa</taxon>
        <taxon>Chordata</taxon>
        <taxon>Craniata</taxon>
        <taxon>Vertebrata</taxon>
        <taxon>Euteleostomi</taxon>
        <taxon>Mammalia</taxon>
        <taxon>Metatheria</taxon>
        <taxon>Diprotodontia</taxon>
        <taxon>Phascolarctidae</taxon>
        <taxon>Phascolarctos</taxon>
    </lineage>
</organism>
<dbReference type="AlphaFoldDB" id="A0A6P5M5Y0"/>
<keyword evidence="1" id="KW-1185">Reference proteome</keyword>
<evidence type="ECO:0000313" key="1">
    <source>
        <dbReference type="Proteomes" id="UP000515140"/>
    </source>
</evidence>
<gene>
    <name evidence="2" type="primary">LOC110222782</name>
</gene>
<dbReference type="Proteomes" id="UP000515140">
    <property type="component" value="Unplaced"/>
</dbReference>
<reference evidence="2" key="1">
    <citation type="submission" date="2025-08" db="UniProtKB">
        <authorList>
            <consortium name="RefSeq"/>
        </authorList>
    </citation>
    <scope>IDENTIFICATION</scope>
    <source>
        <tissue evidence="2">Spleen</tissue>
    </source>
</reference>
<protein>
    <submittedName>
        <fullName evidence="2">Uncharacterized protein LOC110222782</fullName>
    </submittedName>
</protein>
<dbReference type="KEGG" id="pcw:110222782"/>
<sequence>MVAYPKEVLNDDNDDVASIHPFGNDFEYGAQELFLDFPSKDLASPIQLSAYSIALPYPDVLLQSRLVFGVAYQWLPSASRPFNLTDESCLLGGSRGPSRLLISVYWLIDLWKRKVSPSAQRKKKETFPAADLTLGALPECYHSGSSDILLRFTDKTSAAAPWLCLEFHLDPWYSTAQDSSGAPPWLWDEVKIPQLELQSSPQSKDLSLFRQYSLIFFCMKHFLITSFQAFANDFSHKPPCI</sequence>